<organism evidence="1 2">
    <name type="scientific">Candidatus Magnetobacterium casense</name>
    <dbReference type="NCBI Taxonomy" id="1455061"/>
    <lineage>
        <taxon>Bacteria</taxon>
        <taxon>Pseudomonadati</taxon>
        <taxon>Nitrospirota</taxon>
        <taxon>Thermodesulfovibrionia</taxon>
        <taxon>Thermodesulfovibrionales</taxon>
        <taxon>Candidatus Magnetobacteriaceae</taxon>
        <taxon>Candidatus Magnetobacterium</taxon>
    </lineage>
</organism>
<sequence length="71" mass="8602">MTIGSTIEHNKEHEAFIRDFTEFEKIKIGNKNEIFDIAKEFQPWMRNWWYQHINGLDKNMGAIYKKAIEKK</sequence>
<evidence type="ECO:0000313" key="2">
    <source>
        <dbReference type="Proteomes" id="UP001196980"/>
    </source>
</evidence>
<accession>A0ABS6RZC1</accession>
<name>A0ABS6RZC1_9BACT</name>
<keyword evidence="2" id="KW-1185">Reference proteome</keyword>
<dbReference type="Proteomes" id="UP001196980">
    <property type="component" value="Unassembled WGS sequence"/>
</dbReference>
<comment type="caution">
    <text evidence="1">The sequence shown here is derived from an EMBL/GenBank/DDBJ whole genome shotgun (WGS) entry which is preliminary data.</text>
</comment>
<gene>
    <name evidence="1" type="ORF">HWQ67_10425</name>
</gene>
<reference evidence="1 2" key="1">
    <citation type="journal article" date="2020" name="J Geophys Res Biogeosci">
        <title>Magnetotaxis as an Adaptation to Enable Bacterial Shuttling of Microbial Sulfur and Sulfur Cycling Across Aquatic Oxic#Anoxic Interfaces.</title>
        <authorList>
            <person name="Li J."/>
            <person name="Liu P."/>
            <person name="Wang J."/>
            <person name="Roberts A.P."/>
            <person name="Pan Y."/>
        </authorList>
    </citation>
    <scope>NUCLEOTIDE SEQUENCE [LARGE SCALE GENOMIC DNA]</scope>
    <source>
        <strain evidence="1 2">MYR-1_YQ</strain>
    </source>
</reference>
<protein>
    <submittedName>
        <fullName evidence="1">Uncharacterized protein</fullName>
    </submittedName>
</protein>
<proteinExistence type="predicted"/>
<evidence type="ECO:0000313" key="1">
    <source>
        <dbReference type="EMBL" id="MBV6342001.1"/>
    </source>
</evidence>
<dbReference type="EMBL" id="JABXWD010000180">
    <property type="protein sequence ID" value="MBV6342001.1"/>
    <property type="molecule type" value="Genomic_DNA"/>
</dbReference>
<dbReference type="RefSeq" id="WP_218252630.1">
    <property type="nucleotide sequence ID" value="NZ_JABXWD010000180.1"/>
</dbReference>